<dbReference type="Proteomes" id="UP000199310">
    <property type="component" value="Unassembled WGS sequence"/>
</dbReference>
<dbReference type="EMBL" id="FOJG01000002">
    <property type="protein sequence ID" value="SEW53497.1"/>
    <property type="molecule type" value="Genomic_DNA"/>
</dbReference>
<protein>
    <recommendedName>
        <fullName evidence="3">RecF/RecN/SMC N terminal domain-containing protein</fullName>
    </recommendedName>
</protein>
<sequence length="629" mass="72696">MKIKTILVSNYRAFLNHNDEEKERYQIDLPLGENLLIYGENGSGKSSLYKGLKDLFLSGKSNAHIFKRNLFCKQDNVSDPPHIRIVLEDGQSIYFSSDPALTNTSTSHLIREANILKGFISYRDLLKLHFRENEEMPDLTAFFLGTNGLFTDLELPAPVNPANKMSFGDLWEKVVTNRQQRDIDDYNLNAYALLENLQSKANMLLSIFHRECELSIVYTDSRVLDGNVIAPGISFDVSMFGTNISGHHEFLNEARLTSMAISVYLAHLLTLPPATIRLLFLDDIFTGLDMSNRIPLIKILSAEDLGDGSSFRDFQIFLTTYDREWFVVAKSYLKKRWKHFEFYVDNHAQQPDRPFIRRSDTYKERAEFHFIHCDYPASANYLRKEFERILRIILPENTVHPGFAADDGENSAMVIAKDKFAISDNNDSWFFRVKDTNGTVSTHPVRFTSLQSLINQFQRLVSQYRIPFPHIDELSAIKNRLLNPLSHDDLTSVVFKNELRTAFAILTELEKIVSKIIVHLSNEGAIQLSCYKEDYRQQNCRYRFEVYENIRYFQYESFRILLNAKCRSLYKVVEGKSIEINENNYLTINKLCESVFFASSAPGASEKLDDRFIYDEIITEEGKKLSELI</sequence>
<name>A0A1I0SAK0_9BACT</name>
<dbReference type="RefSeq" id="WP_089900658.1">
    <property type="nucleotide sequence ID" value="NZ_FOJG01000002.1"/>
</dbReference>
<accession>A0A1I0SAK0</accession>
<dbReference type="SUPFAM" id="SSF52540">
    <property type="entry name" value="P-loop containing nucleoside triphosphate hydrolases"/>
    <property type="match status" value="1"/>
</dbReference>
<dbReference type="InterPro" id="IPR027417">
    <property type="entry name" value="P-loop_NTPase"/>
</dbReference>
<organism evidence="1 2">
    <name type="scientific">Chitinophaga arvensicola</name>
    <dbReference type="NCBI Taxonomy" id="29529"/>
    <lineage>
        <taxon>Bacteria</taxon>
        <taxon>Pseudomonadati</taxon>
        <taxon>Bacteroidota</taxon>
        <taxon>Chitinophagia</taxon>
        <taxon>Chitinophagales</taxon>
        <taxon>Chitinophagaceae</taxon>
        <taxon>Chitinophaga</taxon>
    </lineage>
</organism>
<evidence type="ECO:0008006" key="3">
    <source>
        <dbReference type="Google" id="ProtNLM"/>
    </source>
</evidence>
<dbReference type="Gene3D" id="3.40.50.300">
    <property type="entry name" value="P-loop containing nucleotide triphosphate hydrolases"/>
    <property type="match status" value="1"/>
</dbReference>
<dbReference type="AlphaFoldDB" id="A0A1I0SAK0"/>
<proteinExistence type="predicted"/>
<dbReference type="STRING" id="29529.SAMN04488122_5507"/>
<gene>
    <name evidence="1" type="ORF">SAMN04488122_5507</name>
</gene>
<evidence type="ECO:0000313" key="2">
    <source>
        <dbReference type="Proteomes" id="UP000199310"/>
    </source>
</evidence>
<reference evidence="2" key="1">
    <citation type="submission" date="2016-10" db="EMBL/GenBank/DDBJ databases">
        <authorList>
            <person name="Varghese N."/>
            <person name="Submissions S."/>
        </authorList>
    </citation>
    <scope>NUCLEOTIDE SEQUENCE [LARGE SCALE GENOMIC DNA]</scope>
    <source>
        <strain evidence="2">DSM 3695</strain>
    </source>
</reference>
<keyword evidence="2" id="KW-1185">Reference proteome</keyword>
<evidence type="ECO:0000313" key="1">
    <source>
        <dbReference type="EMBL" id="SEW53497.1"/>
    </source>
</evidence>
<dbReference type="OrthoDB" id="1023918at2"/>